<evidence type="ECO:0000313" key="1">
    <source>
        <dbReference type="EMBL" id="HDD43441.1"/>
    </source>
</evidence>
<gene>
    <name evidence="1" type="ORF">ENG63_01065</name>
</gene>
<name>A0A7C0Y3J6_DESA2</name>
<accession>A0A7C0Y3J6</accession>
<dbReference type="Proteomes" id="UP000886289">
    <property type="component" value="Unassembled WGS sequence"/>
</dbReference>
<reference evidence="1" key="1">
    <citation type="journal article" date="2020" name="mSystems">
        <title>Genome- and Community-Level Interaction Insights into Carbon Utilization and Element Cycling Functions of Hydrothermarchaeota in Hydrothermal Sediment.</title>
        <authorList>
            <person name="Zhou Z."/>
            <person name="Liu Y."/>
            <person name="Xu W."/>
            <person name="Pan J."/>
            <person name="Luo Z.H."/>
            <person name="Li M."/>
        </authorList>
    </citation>
    <scope>NUCLEOTIDE SEQUENCE [LARGE SCALE GENOMIC DNA]</scope>
    <source>
        <strain evidence="1">HyVt-233</strain>
    </source>
</reference>
<protein>
    <submittedName>
        <fullName evidence="1">Uncharacterized protein</fullName>
    </submittedName>
</protein>
<sequence length="71" mass="8759">MWQQLDPILVKKIKAKLEEELDKRELETIQYWLEEINKIYARHRDITTLQNALKELIQRMKNRIRALKEKL</sequence>
<organism evidence="1">
    <name type="scientific">Desulfofervidus auxilii</name>
    <dbReference type="NCBI Taxonomy" id="1621989"/>
    <lineage>
        <taxon>Bacteria</taxon>
        <taxon>Pseudomonadati</taxon>
        <taxon>Thermodesulfobacteriota</taxon>
        <taxon>Candidatus Desulfofervidia</taxon>
        <taxon>Candidatus Desulfofervidales</taxon>
        <taxon>Candidatus Desulfofervidaceae</taxon>
        <taxon>Candidatus Desulfofervidus</taxon>
    </lineage>
</organism>
<dbReference type="AlphaFoldDB" id="A0A7C0Y3J6"/>
<comment type="caution">
    <text evidence="1">The sequence shown here is derived from an EMBL/GenBank/DDBJ whole genome shotgun (WGS) entry which is preliminary data.</text>
</comment>
<proteinExistence type="predicted"/>
<dbReference type="EMBL" id="DRBS01000042">
    <property type="protein sequence ID" value="HDD43441.1"/>
    <property type="molecule type" value="Genomic_DNA"/>
</dbReference>